<protein>
    <recommendedName>
        <fullName evidence="5">RBR-type E3 ubiquitin transferase</fullName>
        <ecNumber evidence="5">2.3.2.31</ecNumber>
    </recommendedName>
</protein>
<evidence type="ECO:0000256" key="12">
    <source>
        <dbReference type="PROSITE-ProRule" id="PRU00175"/>
    </source>
</evidence>
<dbReference type="GO" id="GO:0008270">
    <property type="term" value="F:zinc ion binding"/>
    <property type="evidence" value="ECO:0007669"/>
    <property type="project" value="UniProtKB-KW"/>
</dbReference>
<evidence type="ECO:0000313" key="17">
    <source>
        <dbReference type="Proteomes" id="UP000245207"/>
    </source>
</evidence>
<evidence type="ECO:0000256" key="7">
    <source>
        <dbReference type="ARBA" id="ARBA00022723"/>
    </source>
</evidence>
<dbReference type="STRING" id="35608.A0A2U1PS29"/>
<keyword evidence="11" id="KW-0862">Zinc</keyword>
<comment type="catalytic activity">
    <reaction evidence="1">
        <text>[E2 ubiquitin-conjugating enzyme]-S-ubiquitinyl-L-cysteine + [acceptor protein]-L-lysine = [E2 ubiquitin-conjugating enzyme]-L-cysteine + [acceptor protein]-N(6)-ubiquitinyl-L-lysine.</text>
        <dbReference type="EC" id="2.3.2.31"/>
    </reaction>
</comment>
<keyword evidence="17" id="KW-1185">Reference proteome</keyword>
<evidence type="ECO:0000256" key="10">
    <source>
        <dbReference type="ARBA" id="ARBA00022786"/>
    </source>
</evidence>
<dbReference type="InterPro" id="IPR044066">
    <property type="entry name" value="TRIAD_supradom"/>
</dbReference>
<dbReference type="SUPFAM" id="SSF57850">
    <property type="entry name" value="RING/U-box"/>
    <property type="match status" value="2"/>
</dbReference>
<evidence type="ECO:0000313" key="16">
    <source>
        <dbReference type="EMBL" id="PWA88533.1"/>
    </source>
</evidence>
<dbReference type="Pfam" id="PF01485">
    <property type="entry name" value="IBR"/>
    <property type="match status" value="1"/>
</dbReference>
<evidence type="ECO:0000256" key="1">
    <source>
        <dbReference type="ARBA" id="ARBA00001798"/>
    </source>
</evidence>
<dbReference type="AlphaFoldDB" id="A0A2U1PS29"/>
<evidence type="ECO:0000256" key="3">
    <source>
        <dbReference type="ARBA" id="ARBA00003976"/>
    </source>
</evidence>
<keyword evidence="8" id="KW-0677">Repeat</keyword>
<comment type="similarity">
    <text evidence="4">Belongs to the RBR family. Ariadne subfamily.</text>
</comment>
<comment type="function">
    <text evidence="3">Might act as an E3 ubiquitin-protein ligase, or as part of E3 complex, which accepts ubiquitin from specific E2 ubiquitin-conjugating enzymes and then transfers it to substrates.</text>
</comment>
<gene>
    <name evidence="16" type="ORF">CTI12_AA119620</name>
</gene>
<evidence type="ECO:0000256" key="11">
    <source>
        <dbReference type="ARBA" id="ARBA00022833"/>
    </source>
</evidence>
<feature type="region of interest" description="Disordered" evidence="13">
    <location>
        <begin position="1"/>
        <end position="22"/>
    </location>
</feature>
<dbReference type="InterPro" id="IPR001841">
    <property type="entry name" value="Znf_RING"/>
</dbReference>
<dbReference type="UniPathway" id="UPA00143"/>
<keyword evidence="6" id="KW-0808">Transferase</keyword>
<dbReference type="Gene3D" id="3.30.40.10">
    <property type="entry name" value="Zinc/RING finger domain, C3HC4 (zinc finger)"/>
    <property type="match status" value="1"/>
</dbReference>
<evidence type="ECO:0000259" key="14">
    <source>
        <dbReference type="PROSITE" id="PS50089"/>
    </source>
</evidence>
<dbReference type="OrthoDB" id="10009520at2759"/>
<dbReference type="GO" id="GO:0061630">
    <property type="term" value="F:ubiquitin protein ligase activity"/>
    <property type="evidence" value="ECO:0007669"/>
    <property type="project" value="UniProtKB-EC"/>
</dbReference>
<dbReference type="InterPro" id="IPR013083">
    <property type="entry name" value="Znf_RING/FYVE/PHD"/>
</dbReference>
<dbReference type="PANTHER" id="PTHR11685">
    <property type="entry name" value="RBR FAMILY RING FINGER AND IBR DOMAIN-CONTAINING"/>
    <property type="match status" value="1"/>
</dbReference>
<organism evidence="16 17">
    <name type="scientific">Artemisia annua</name>
    <name type="common">Sweet wormwood</name>
    <dbReference type="NCBI Taxonomy" id="35608"/>
    <lineage>
        <taxon>Eukaryota</taxon>
        <taxon>Viridiplantae</taxon>
        <taxon>Streptophyta</taxon>
        <taxon>Embryophyta</taxon>
        <taxon>Tracheophyta</taxon>
        <taxon>Spermatophyta</taxon>
        <taxon>Magnoliopsida</taxon>
        <taxon>eudicotyledons</taxon>
        <taxon>Gunneridae</taxon>
        <taxon>Pentapetalae</taxon>
        <taxon>asterids</taxon>
        <taxon>campanulids</taxon>
        <taxon>Asterales</taxon>
        <taxon>Asteraceae</taxon>
        <taxon>Asteroideae</taxon>
        <taxon>Anthemideae</taxon>
        <taxon>Artemisiinae</taxon>
        <taxon>Artemisia</taxon>
    </lineage>
</organism>
<reference evidence="16 17" key="1">
    <citation type="journal article" date="2018" name="Mol. Plant">
        <title>The genome of Artemisia annua provides insight into the evolution of Asteraceae family and artemisinin biosynthesis.</title>
        <authorList>
            <person name="Shen Q."/>
            <person name="Zhang L."/>
            <person name="Liao Z."/>
            <person name="Wang S."/>
            <person name="Yan T."/>
            <person name="Shi P."/>
            <person name="Liu M."/>
            <person name="Fu X."/>
            <person name="Pan Q."/>
            <person name="Wang Y."/>
            <person name="Lv Z."/>
            <person name="Lu X."/>
            <person name="Zhang F."/>
            <person name="Jiang W."/>
            <person name="Ma Y."/>
            <person name="Chen M."/>
            <person name="Hao X."/>
            <person name="Li L."/>
            <person name="Tang Y."/>
            <person name="Lv G."/>
            <person name="Zhou Y."/>
            <person name="Sun X."/>
            <person name="Brodelius P.E."/>
            <person name="Rose J.K.C."/>
            <person name="Tang K."/>
        </authorList>
    </citation>
    <scope>NUCLEOTIDE SEQUENCE [LARGE SCALE GENOMIC DNA]</scope>
    <source>
        <strain evidence="17">cv. Huhao1</strain>
        <tissue evidence="16">Leaf</tissue>
    </source>
</reference>
<evidence type="ECO:0000256" key="5">
    <source>
        <dbReference type="ARBA" id="ARBA00012251"/>
    </source>
</evidence>
<comment type="cofactor">
    <cofactor evidence="2">
        <name>Zn(2+)</name>
        <dbReference type="ChEBI" id="CHEBI:29105"/>
    </cofactor>
</comment>
<evidence type="ECO:0000256" key="9">
    <source>
        <dbReference type="ARBA" id="ARBA00022771"/>
    </source>
</evidence>
<dbReference type="Proteomes" id="UP000245207">
    <property type="component" value="Unassembled WGS sequence"/>
</dbReference>
<dbReference type="PROSITE" id="PS51873">
    <property type="entry name" value="TRIAD"/>
    <property type="match status" value="1"/>
</dbReference>
<dbReference type="EC" id="2.3.2.31" evidence="5"/>
<evidence type="ECO:0000256" key="2">
    <source>
        <dbReference type="ARBA" id="ARBA00001947"/>
    </source>
</evidence>
<sequence length="224" mass="25664">MTIINQDTQEKSQNPNQDESDLHQEEEETFTCEICIEPVKLPNSDFKNSNRCIHPYCTDCTIKYIQVKLEDNVSDIKCPATTCDHSLDPLSCRPKLTHQLFNKWCDVLCESTVLGVDRVYCPNMVCSELILNECGEAREGNNLKRCECPYCKQPFCFKCKVSWHVGYSCDETRDLNDVAFRVISESEGWKRCPKCSHCIERTGGCDTIICRYSSSPSSYTHINL</sequence>
<keyword evidence="9 12" id="KW-0863">Zinc-finger</keyword>
<evidence type="ECO:0000256" key="4">
    <source>
        <dbReference type="ARBA" id="ARBA00005884"/>
    </source>
</evidence>
<name>A0A2U1PS29_ARTAN</name>
<feature type="compositionally biased region" description="Polar residues" evidence="13">
    <location>
        <begin position="1"/>
        <end position="17"/>
    </location>
</feature>
<feature type="domain" description="RING-type" evidence="14">
    <location>
        <begin position="32"/>
        <end position="79"/>
    </location>
</feature>
<dbReference type="GO" id="GO:0016567">
    <property type="term" value="P:protein ubiquitination"/>
    <property type="evidence" value="ECO:0007669"/>
    <property type="project" value="UniProtKB-UniPathway"/>
</dbReference>
<dbReference type="InterPro" id="IPR031127">
    <property type="entry name" value="E3_UB_ligase_RBR"/>
</dbReference>
<dbReference type="FunFam" id="3.30.40.10:FF:000230">
    <property type="entry name" value="RBR-type E3 ubiquitin transferase"/>
    <property type="match status" value="1"/>
</dbReference>
<dbReference type="Gene3D" id="1.20.120.1750">
    <property type="match status" value="1"/>
</dbReference>
<evidence type="ECO:0000256" key="8">
    <source>
        <dbReference type="ARBA" id="ARBA00022737"/>
    </source>
</evidence>
<feature type="domain" description="RING-type" evidence="15">
    <location>
        <begin position="28"/>
        <end position="224"/>
    </location>
</feature>
<accession>A0A2U1PS29</accession>
<evidence type="ECO:0000256" key="13">
    <source>
        <dbReference type="SAM" id="MobiDB-lite"/>
    </source>
</evidence>
<comment type="caution">
    <text evidence="16">The sequence shown here is derived from an EMBL/GenBank/DDBJ whole genome shotgun (WGS) entry which is preliminary data.</text>
</comment>
<keyword evidence="10" id="KW-0833">Ubl conjugation pathway</keyword>
<evidence type="ECO:0000259" key="15">
    <source>
        <dbReference type="PROSITE" id="PS51873"/>
    </source>
</evidence>
<dbReference type="EMBL" id="PKPP01000807">
    <property type="protein sequence ID" value="PWA88533.1"/>
    <property type="molecule type" value="Genomic_DNA"/>
</dbReference>
<evidence type="ECO:0000256" key="6">
    <source>
        <dbReference type="ARBA" id="ARBA00022679"/>
    </source>
</evidence>
<dbReference type="PROSITE" id="PS50089">
    <property type="entry name" value="ZF_RING_2"/>
    <property type="match status" value="1"/>
</dbReference>
<dbReference type="SMART" id="SM00647">
    <property type="entry name" value="IBR"/>
    <property type="match status" value="1"/>
</dbReference>
<proteinExistence type="inferred from homology"/>
<keyword evidence="7" id="KW-0479">Metal-binding</keyword>
<dbReference type="InterPro" id="IPR002867">
    <property type="entry name" value="IBR_dom"/>
</dbReference>